<keyword evidence="5" id="KW-1003">Cell membrane</keyword>
<feature type="region of interest" description="Disordered" evidence="19">
    <location>
        <begin position="180"/>
        <end position="202"/>
    </location>
</feature>
<evidence type="ECO:0000256" key="8">
    <source>
        <dbReference type="ARBA" id="ARBA00022968"/>
    </source>
</evidence>
<protein>
    <recommendedName>
        <fullName evidence="18">Probable glucan endo-1,3-beta-glucosidase btgC</fullName>
        <ecNumber evidence="4">3.2.1.39</ecNumber>
    </recommendedName>
    <alternativeName>
        <fullName evidence="17">Endo-1,3-beta-glucanase btgC</fullName>
    </alternativeName>
    <alternativeName>
        <fullName evidence="16">Laminarinase btgC</fullName>
    </alternativeName>
</protein>
<dbReference type="GO" id="GO:0042973">
    <property type="term" value="F:glucan endo-1,3-beta-D-glucosidase activity"/>
    <property type="evidence" value="ECO:0007669"/>
    <property type="project" value="UniProtKB-EC"/>
</dbReference>
<feature type="region of interest" description="Disordered" evidence="19">
    <location>
        <begin position="296"/>
        <end position="315"/>
    </location>
</feature>
<evidence type="ECO:0000256" key="2">
    <source>
        <dbReference type="ARBA" id="ARBA00004401"/>
    </source>
</evidence>
<dbReference type="OrthoDB" id="68336at2759"/>
<organism evidence="21 22">
    <name type="scientific">Aspergillus thermomutatus</name>
    <name type="common">Neosartorya pseudofischeri</name>
    <dbReference type="NCBI Taxonomy" id="41047"/>
    <lineage>
        <taxon>Eukaryota</taxon>
        <taxon>Fungi</taxon>
        <taxon>Dikarya</taxon>
        <taxon>Ascomycota</taxon>
        <taxon>Pezizomycotina</taxon>
        <taxon>Eurotiomycetes</taxon>
        <taxon>Eurotiomycetidae</taxon>
        <taxon>Eurotiales</taxon>
        <taxon>Aspergillaceae</taxon>
        <taxon>Aspergillus</taxon>
        <taxon>Aspergillus subgen. Fumigati</taxon>
    </lineage>
</organism>
<evidence type="ECO:0000256" key="9">
    <source>
        <dbReference type="ARBA" id="ARBA00022989"/>
    </source>
</evidence>
<comment type="caution">
    <text evidence="21">The sequence shown here is derived from an EMBL/GenBank/DDBJ whole genome shotgun (WGS) entry which is preliminary data.</text>
</comment>
<evidence type="ECO:0000256" key="13">
    <source>
        <dbReference type="ARBA" id="ARBA00023316"/>
    </source>
</evidence>
<dbReference type="STRING" id="41047.A0A397HS05"/>
<reference evidence="21" key="1">
    <citation type="submission" date="2018-08" db="EMBL/GenBank/DDBJ databases">
        <title>Draft genome sequence of azole-resistant Aspergillus thermomutatus (Neosartorya pseudofischeri) strain HMR AF 39, isolated from a human nasal aspirate.</title>
        <authorList>
            <person name="Parent-Michaud M."/>
            <person name="Dufresne P.J."/>
            <person name="Fournier E."/>
            <person name="Martineau C."/>
            <person name="Moreira S."/>
            <person name="Perkins V."/>
            <person name="De Repentigny L."/>
            <person name="Dufresne S.F."/>
        </authorList>
    </citation>
    <scope>NUCLEOTIDE SEQUENCE [LARGE SCALE GENOMIC DNA]</scope>
    <source>
        <strain evidence="21">HMR AF 39</strain>
    </source>
</reference>
<evidence type="ECO:0000256" key="11">
    <source>
        <dbReference type="ARBA" id="ARBA00023180"/>
    </source>
</evidence>
<evidence type="ECO:0000256" key="20">
    <source>
        <dbReference type="SAM" id="Phobius"/>
    </source>
</evidence>
<comment type="function">
    <text evidence="15">Glucanases play a role in cell expansion during growth, in cell-cell fusion during mating, and in spore release during sporulation. This enzyme may be involved in beta-glucan degradation. Active on laminarin and lichenan.</text>
</comment>
<keyword evidence="6 20" id="KW-0812">Transmembrane</keyword>
<feature type="transmembrane region" description="Helical" evidence="20">
    <location>
        <begin position="320"/>
        <end position="343"/>
    </location>
</feature>
<keyword evidence="12" id="KW-0119">Carbohydrate metabolism</keyword>
<dbReference type="EC" id="3.2.1.39" evidence="4"/>
<dbReference type="InterPro" id="IPR050732">
    <property type="entry name" value="Beta-glucan_modifiers"/>
</dbReference>
<evidence type="ECO:0000256" key="14">
    <source>
        <dbReference type="ARBA" id="ARBA00023326"/>
    </source>
</evidence>
<evidence type="ECO:0000256" key="1">
    <source>
        <dbReference type="ARBA" id="ARBA00000382"/>
    </source>
</evidence>
<name>A0A397HS05_ASPTH</name>
<dbReference type="Gene3D" id="3.20.20.80">
    <property type="entry name" value="Glycosidases"/>
    <property type="match status" value="1"/>
</dbReference>
<dbReference type="PANTHER" id="PTHR16631">
    <property type="entry name" value="GLUCAN 1,3-BETA-GLUCOSIDASE"/>
    <property type="match status" value="1"/>
</dbReference>
<accession>A0A397HS05</accession>
<evidence type="ECO:0000256" key="15">
    <source>
        <dbReference type="ARBA" id="ARBA00037649"/>
    </source>
</evidence>
<keyword evidence="13" id="KW-0961">Cell wall biogenesis/degradation</keyword>
<comment type="similarity">
    <text evidence="3">Belongs to the glycosyl hydrolase 17 family.</text>
</comment>
<evidence type="ECO:0000256" key="5">
    <source>
        <dbReference type="ARBA" id="ARBA00022475"/>
    </source>
</evidence>
<dbReference type="EMBL" id="NKHU02000026">
    <property type="protein sequence ID" value="RHZ63923.1"/>
    <property type="molecule type" value="Genomic_DNA"/>
</dbReference>
<evidence type="ECO:0000256" key="19">
    <source>
        <dbReference type="SAM" id="MobiDB-lite"/>
    </source>
</evidence>
<evidence type="ECO:0000256" key="6">
    <source>
        <dbReference type="ARBA" id="ARBA00022692"/>
    </source>
</evidence>
<evidence type="ECO:0000256" key="12">
    <source>
        <dbReference type="ARBA" id="ARBA00023277"/>
    </source>
</evidence>
<evidence type="ECO:0000256" key="4">
    <source>
        <dbReference type="ARBA" id="ARBA00012780"/>
    </source>
</evidence>
<feature type="region of interest" description="Disordered" evidence="19">
    <location>
        <begin position="346"/>
        <end position="372"/>
    </location>
</feature>
<dbReference type="AlphaFoldDB" id="A0A397HS05"/>
<evidence type="ECO:0000256" key="3">
    <source>
        <dbReference type="ARBA" id="ARBA00008773"/>
    </source>
</evidence>
<evidence type="ECO:0000256" key="7">
    <source>
        <dbReference type="ARBA" id="ARBA00022801"/>
    </source>
</evidence>
<dbReference type="VEuPathDB" id="FungiDB:CDV56_109205"/>
<dbReference type="RefSeq" id="XP_026617348.1">
    <property type="nucleotide sequence ID" value="XM_026762824.1"/>
</dbReference>
<evidence type="ECO:0000313" key="22">
    <source>
        <dbReference type="Proteomes" id="UP000215305"/>
    </source>
</evidence>
<dbReference type="GO" id="GO:0000272">
    <property type="term" value="P:polysaccharide catabolic process"/>
    <property type="evidence" value="ECO:0007669"/>
    <property type="project" value="UniProtKB-KW"/>
</dbReference>
<keyword evidence="22" id="KW-1185">Reference proteome</keyword>
<dbReference type="GO" id="GO:0005576">
    <property type="term" value="C:extracellular region"/>
    <property type="evidence" value="ECO:0007669"/>
    <property type="project" value="TreeGrafter"/>
</dbReference>
<evidence type="ECO:0000256" key="18">
    <source>
        <dbReference type="ARBA" id="ARBA00072574"/>
    </source>
</evidence>
<dbReference type="GeneID" id="38131179"/>
<evidence type="ECO:0000313" key="21">
    <source>
        <dbReference type="EMBL" id="RHZ63923.1"/>
    </source>
</evidence>
<feature type="compositionally biased region" description="Polar residues" evidence="19">
    <location>
        <begin position="186"/>
        <end position="200"/>
    </location>
</feature>
<keyword evidence="11" id="KW-0325">Glycoprotein</keyword>
<dbReference type="PANTHER" id="PTHR16631:SF17">
    <property type="entry name" value="GLUCAN ENDO-1,3-BETA-GLUCOSIDASE BTGC"/>
    <property type="match status" value="1"/>
</dbReference>
<keyword evidence="14" id="KW-0624">Polysaccharide degradation</keyword>
<feature type="region of interest" description="Disordered" evidence="19">
    <location>
        <begin position="1"/>
        <end position="91"/>
    </location>
</feature>
<dbReference type="GO" id="GO:0071555">
    <property type="term" value="P:cell wall organization"/>
    <property type="evidence" value="ECO:0007669"/>
    <property type="project" value="UniProtKB-KW"/>
</dbReference>
<dbReference type="FunFam" id="3.20.20.80:FF:000151">
    <property type="entry name" value="Glucan endo-1,3-beta-glucosidase btgC"/>
    <property type="match status" value="1"/>
</dbReference>
<gene>
    <name evidence="21" type="ORF">CDV56_109205</name>
</gene>
<keyword evidence="9 20" id="KW-1133">Transmembrane helix</keyword>
<keyword evidence="7" id="KW-0378">Hydrolase</keyword>
<comment type="catalytic activity">
    <reaction evidence="1">
        <text>Hydrolysis of (1-&gt;3)-beta-D-glucosidic linkages in (1-&gt;3)-beta-D-glucans.</text>
        <dbReference type="EC" id="3.2.1.39"/>
    </reaction>
</comment>
<evidence type="ECO:0000256" key="17">
    <source>
        <dbReference type="ARBA" id="ARBA00043078"/>
    </source>
</evidence>
<sequence length="697" mass="73596">MSGPNRTFSFGEGDDGLAHPSSRTQAMHSQYDDDSPISDGARTNPINGQGMDRGLGSVPEDDHRGWGQGLGPSPSLRTGSSATPGMDNLGPGAVGGGIRGIALGVANSHDRLSGVEALRGTDGHEANVPAERGFSTTGSDNPYIPTPPEHGAYGSSETLQPRYSYGSNIALGAAAAPAGQLTPGQSVSHLSTSSPSQRNLYDSPYQGVAGLNAGPYQRHSAYSSNDLPLDINPDEIVDDGDDGFAPAPNTRSGARKSQAVPAAAGGAAAGGVLGNLGELFGGKSAADTSYGPVPGAGLEAGEKGRWVKPKPGGGSKKRGWIVGAILAFIIVGAIVGGAVGGTIGHKHGAESSSASSSSTQTATGDTSANGDLDKNSAEIKALMNNKNLHKVFPGIDYTPWGVQYPLCLKYPPSQNNVTRDMAVLTQLTNNVRLYGTDCNQTEMVLHAINKLELKDMKIWLGVWIDSNETTSRRQVDQLYKIIDDANDTSIFNGAIVGNEALFRAGSDKATAQKTLINYMQEVKDYFKKKNLDLPVATSDLGDNWDATLVQEADVVMSNVHPFFGGIPVDQAAAWTWQFWQDHDVALTKGTNKKQVISEVGWPSAGGNDCGDGGNCPNDTAGSVAGIDEMNKFMEDWVCQALENGTDYFWFEAFDEPWKIQYNTANENWEDKWGLMDAARNLKPGLKIPDCGGKTATR</sequence>
<dbReference type="GO" id="GO:0009277">
    <property type="term" value="C:fungal-type cell wall"/>
    <property type="evidence" value="ECO:0007669"/>
    <property type="project" value="TreeGrafter"/>
</dbReference>
<proteinExistence type="inferred from homology"/>
<dbReference type="InterPro" id="IPR017853">
    <property type="entry name" value="GH"/>
</dbReference>
<evidence type="ECO:0000256" key="16">
    <source>
        <dbReference type="ARBA" id="ARBA00042373"/>
    </source>
</evidence>
<dbReference type="Proteomes" id="UP000215305">
    <property type="component" value="Unassembled WGS sequence"/>
</dbReference>
<dbReference type="GO" id="GO:0005886">
    <property type="term" value="C:plasma membrane"/>
    <property type="evidence" value="ECO:0007669"/>
    <property type="project" value="UniProtKB-SubCell"/>
</dbReference>
<comment type="subcellular location">
    <subcellularLocation>
        <location evidence="2">Cell membrane</location>
        <topology evidence="2">Single-pass type II membrane protein</topology>
    </subcellularLocation>
</comment>
<dbReference type="SUPFAM" id="SSF51445">
    <property type="entry name" value="(Trans)glycosidases"/>
    <property type="match status" value="1"/>
</dbReference>
<keyword evidence="8" id="KW-0735">Signal-anchor</keyword>
<feature type="region of interest" description="Disordered" evidence="19">
    <location>
        <begin position="119"/>
        <end position="155"/>
    </location>
</feature>
<evidence type="ECO:0000256" key="10">
    <source>
        <dbReference type="ARBA" id="ARBA00023136"/>
    </source>
</evidence>
<keyword evidence="10 20" id="KW-0472">Membrane</keyword>
<feature type="compositionally biased region" description="Low complexity" evidence="19">
    <location>
        <begin position="350"/>
        <end position="368"/>
    </location>
</feature>
<dbReference type="GO" id="GO:0009986">
    <property type="term" value="C:cell surface"/>
    <property type="evidence" value="ECO:0007669"/>
    <property type="project" value="TreeGrafter"/>
</dbReference>